<comment type="caution">
    <text evidence="2">The sequence shown here is derived from an EMBL/GenBank/DDBJ whole genome shotgun (WGS) entry which is preliminary data.</text>
</comment>
<accession>A0A0G0MZT0</accession>
<gene>
    <name evidence="2" type="ORF">US91_C0005G0071</name>
</gene>
<evidence type="ECO:0000313" key="3">
    <source>
        <dbReference type="Proteomes" id="UP000034022"/>
    </source>
</evidence>
<protein>
    <submittedName>
        <fullName evidence="2">Uncharacterized protein</fullName>
    </submittedName>
</protein>
<sequence>MKLTKSNAYKFLLIGFLTLVICMSVFFVIKNKKGKEALLSRVDYRIFACGEEIFLKVDNEDLKTKMNGLFARSESGSVIADGFVESGKHVFLSSFFKTVGSILEYTADHQSNLYLQTETGVREFHSEDMCNGKEAGLHLIHHRVETGTNPWSIYSRIVWKEKDDILTNNYGKVPPGDCFIFLFDSEDVLNRPWPTCASHDQALKTGELVLEK</sequence>
<keyword evidence="1" id="KW-0472">Membrane</keyword>
<reference evidence="2 3" key="1">
    <citation type="journal article" date="2015" name="Nature">
        <title>rRNA introns, odd ribosomes, and small enigmatic genomes across a large radiation of phyla.</title>
        <authorList>
            <person name="Brown C.T."/>
            <person name="Hug L.A."/>
            <person name="Thomas B.C."/>
            <person name="Sharon I."/>
            <person name="Castelle C.J."/>
            <person name="Singh A."/>
            <person name="Wilkins M.J."/>
            <person name="Williams K.H."/>
            <person name="Banfield J.F."/>
        </authorList>
    </citation>
    <scope>NUCLEOTIDE SEQUENCE [LARGE SCALE GENOMIC DNA]</scope>
</reference>
<proteinExistence type="predicted"/>
<dbReference type="Proteomes" id="UP000034022">
    <property type="component" value="Unassembled WGS sequence"/>
</dbReference>
<keyword evidence="1" id="KW-0812">Transmembrane</keyword>
<dbReference type="EMBL" id="LBUU01000005">
    <property type="protein sequence ID" value="KKQ70366.1"/>
    <property type="molecule type" value="Genomic_DNA"/>
</dbReference>
<dbReference type="AlphaFoldDB" id="A0A0G0MZT0"/>
<name>A0A0G0MZT0_9BACT</name>
<feature type="transmembrane region" description="Helical" evidence="1">
    <location>
        <begin position="12"/>
        <end position="29"/>
    </location>
</feature>
<evidence type="ECO:0000256" key="1">
    <source>
        <dbReference type="SAM" id="Phobius"/>
    </source>
</evidence>
<organism evidence="2 3">
    <name type="scientific">Candidatus Falkowbacteria bacterium GW2011_GWE1_38_31</name>
    <dbReference type="NCBI Taxonomy" id="1618638"/>
    <lineage>
        <taxon>Bacteria</taxon>
        <taxon>Candidatus Falkowiibacteriota</taxon>
    </lineage>
</organism>
<evidence type="ECO:0000313" key="2">
    <source>
        <dbReference type="EMBL" id="KKQ70366.1"/>
    </source>
</evidence>
<keyword evidence="1" id="KW-1133">Transmembrane helix</keyword>